<dbReference type="Pfam" id="PF20556">
    <property type="entry name" value="DUF6768"/>
    <property type="match status" value="1"/>
</dbReference>
<name>A0A6I4SK21_9SPHN</name>
<dbReference type="Proteomes" id="UP000468943">
    <property type="component" value="Unassembled WGS sequence"/>
</dbReference>
<organism evidence="2 3">
    <name type="scientific">Pontixanthobacter gangjinensis</name>
    <dbReference type="NCBI Taxonomy" id="1028742"/>
    <lineage>
        <taxon>Bacteria</taxon>
        <taxon>Pseudomonadati</taxon>
        <taxon>Pseudomonadota</taxon>
        <taxon>Alphaproteobacteria</taxon>
        <taxon>Sphingomonadales</taxon>
        <taxon>Erythrobacteraceae</taxon>
        <taxon>Pontixanthobacter</taxon>
    </lineage>
</organism>
<gene>
    <name evidence="2" type="ORF">GRI36_03715</name>
</gene>
<dbReference type="OrthoDB" id="8447559at2"/>
<sequence length="75" mass="8404">MAAQTMMFIASVYAAVQFFAATEALEALRWGLPAAVLLILAAMTKLTLWPSLQANRVIHEVKRLELQVARMQMKE</sequence>
<keyword evidence="1" id="KW-0472">Membrane</keyword>
<feature type="transmembrane region" description="Helical" evidence="1">
    <location>
        <begin position="34"/>
        <end position="52"/>
    </location>
</feature>
<keyword evidence="1" id="KW-0812">Transmembrane</keyword>
<dbReference type="AlphaFoldDB" id="A0A6I4SK21"/>
<evidence type="ECO:0000313" key="2">
    <source>
        <dbReference type="EMBL" id="MXO55984.1"/>
    </source>
</evidence>
<keyword evidence="3" id="KW-1185">Reference proteome</keyword>
<protein>
    <submittedName>
        <fullName evidence="2">Uncharacterized protein</fullName>
    </submittedName>
</protein>
<comment type="caution">
    <text evidence="2">The sequence shown here is derived from an EMBL/GenBank/DDBJ whole genome shotgun (WGS) entry which is preliminary data.</text>
</comment>
<keyword evidence="1" id="KW-1133">Transmembrane helix</keyword>
<dbReference type="EMBL" id="WTYS01000001">
    <property type="protein sequence ID" value="MXO55984.1"/>
    <property type="molecule type" value="Genomic_DNA"/>
</dbReference>
<dbReference type="InterPro" id="IPR046659">
    <property type="entry name" value="DUF6768"/>
</dbReference>
<evidence type="ECO:0000256" key="1">
    <source>
        <dbReference type="SAM" id="Phobius"/>
    </source>
</evidence>
<evidence type="ECO:0000313" key="3">
    <source>
        <dbReference type="Proteomes" id="UP000468943"/>
    </source>
</evidence>
<accession>A0A6I4SK21</accession>
<proteinExistence type="predicted"/>
<reference evidence="2 3" key="1">
    <citation type="submission" date="2019-12" db="EMBL/GenBank/DDBJ databases">
        <title>Genomic-based taxomic classification of the family Erythrobacteraceae.</title>
        <authorList>
            <person name="Xu L."/>
        </authorList>
    </citation>
    <scope>NUCLEOTIDE SEQUENCE [LARGE SCALE GENOMIC DNA]</scope>
    <source>
        <strain evidence="2 3">JCM 17802</strain>
    </source>
</reference>